<dbReference type="Gene3D" id="3.10.129.10">
    <property type="entry name" value="Hotdog Thioesterase"/>
    <property type="match status" value="1"/>
</dbReference>
<dbReference type="Pfam" id="PF03061">
    <property type="entry name" value="4HBT"/>
    <property type="match status" value="1"/>
</dbReference>
<dbReference type="EMBL" id="JAYWIO010000006">
    <property type="protein sequence ID" value="KAK7255413.1"/>
    <property type="molecule type" value="Genomic_DNA"/>
</dbReference>
<protein>
    <recommendedName>
        <fullName evidence="3">Thioesterase domain-containing protein</fullName>
    </recommendedName>
</protein>
<keyword evidence="5" id="KW-1185">Reference proteome</keyword>
<dbReference type="PANTHER" id="PTHR21660">
    <property type="entry name" value="THIOESTERASE SUPERFAMILY MEMBER-RELATED"/>
    <property type="match status" value="1"/>
</dbReference>
<evidence type="ECO:0000313" key="5">
    <source>
        <dbReference type="Proteomes" id="UP001372338"/>
    </source>
</evidence>
<dbReference type="InterPro" id="IPR006683">
    <property type="entry name" value="Thioestr_dom"/>
</dbReference>
<dbReference type="InterPro" id="IPR029069">
    <property type="entry name" value="HotDog_dom_sf"/>
</dbReference>
<dbReference type="GO" id="GO:0047617">
    <property type="term" value="F:fatty acyl-CoA hydrolase activity"/>
    <property type="evidence" value="ECO:0007669"/>
    <property type="project" value="InterPro"/>
</dbReference>
<accession>A0AAN9HTB3</accession>
<dbReference type="InterPro" id="IPR039298">
    <property type="entry name" value="ACOT13"/>
</dbReference>
<dbReference type="SUPFAM" id="SSF54637">
    <property type="entry name" value="Thioesterase/thiol ester dehydrase-isomerase"/>
    <property type="match status" value="1"/>
</dbReference>
<feature type="domain" description="Thioesterase" evidence="3">
    <location>
        <begin position="14"/>
        <end position="61"/>
    </location>
</feature>
<comment type="similarity">
    <text evidence="1">Belongs to the thioesterase PaaI family.</text>
</comment>
<gene>
    <name evidence="4" type="ORF">RIF29_28822</name>
</gene>
<comment type="caution">
    <text evidence="4">The sequence shown here is derived from an EMBL/GenBank/DDBJ whole genome shotgun (WGS) entry which is preliminary data.</text>
</comment>
<evidence type="ECO:0000256" key="2">
    <source>
        <dbReference type="ARBA" id="ARBA00022801"/>
    </source>
</evidence>
<reference evidence="4 5" key="1">
    <citation type="submission" date="2024-01" db="EMBL/GenBank/DDBJ databases">
        <title>The genomes of 5 underutilized Papilionoideae crops provide insights into root nodulation and disease resistanc.</title>
        <authorList>
            <person name="Yuan L."/>
        </authorList>
    </citation>
    <scope>NUCLEOTIDE SEQUENCE [LARGE SCALE GENOMIC DNA]</scope>
    <source>
        <strain evidence="4">ZHUSHIDOU_FW_LH</strain>
        <tissue evidence="4">Leaf</tissue>
    </source>
</reference>
<evidence type="ECO:0000313" key="4">
    <source>
        <dbReference type="EMBL" id="KAK7255413.1"/>
    </source>
</evidence>
<evidence type="ECO:0000256" key="1">
    <source>
        <dbReference type="ARBA" id="ARBA00008324"/>
    </source>
</evidence>
<dbReference type="PANTHER" id="PTHR21660:SF1">
    <property type="entry name" value="ACYL-COENZYME A THIOESTERASE 13"/>
    <property type="match status" value="1"/>
</dbReference>
<keyword evidence="2" id="KW-0378">Hydrolase</keyword>
<dbReference type="AlphaFoldDB" id="A0AAN9HTB3"/>
<proteinExistence type="inferred from homology"/>
<dbReference type="Proteomes" id="UP001372338">
    <property type="component" value="Unassembled WGS sequence"/>
</dbReference>
<name>A0AAN9HTB3_CROPI</name>
<sequence length="84" mass="9337">MIGVFVTYSFTSSNQVTVNFSISYHSTAKVQEEVEVEAKVIGKKNELASVIVQVRKKENAEMVALGKLWFSAVKMKAREPASKL</sequence>
<evidence type="ECO:0000259" key="3">
    <source>
        <dbReference type="Pfam" id="PF03061"/>
    </source>
</evidence>
<organism evidence="4 5">
    <name type="scientific">Crotalaria pallida</name>
    <name type="common">Smooth rattlebox</name>
    <name type="synonym">Crotalaria striata</name>
    <dbReference type="NCBI Taxonomy" id="3830"/>
    <lineage>
        <taxon>Eukaryota</taxon>
        <taxon>Viridiplantae</taxon>
        <taxon>Streptophyta</taxon>
        <taxon>Embryophyta</taxon>
        <taxon>Tracheophyta</taxon>
        <taxon>Spermatophyta</taxon>
        <taxon>Magnoliopsida</taxon>
        <taxon>eudicotyledons</taxon>
        <taxon>Gunneridae</taxon>
        <taxon>Pentapetalae</taxon>
        <taxon>rosids</taxon>
        <taxon>fabids</taxon>
        <taxon>Fabales</taxon>
        <taxon>Fabaceae</taxon>
        <taxon>Papilionoideae</taxon>
        <taxon>50 kb inversion clade</taxon>
        <taxon>genistoids sensu lato</taxon>
        <taxon>core genistoids</taxon>
        <taxon>Crotalarieae</taxon>
        <taxon>Crotalaria</taxon>
    </lineage>
</organism>